<accession>A0A521BA19</accession>
<dbReference type="PANTHER" id="PTHR42999:SF1">
    <property type="entry name" value="PENTAPEPTIDE REPEAT-CONTAINING PROTEIN"/>
    <property type="match status" value="1"/>
</dbReference>
<dbReference type="Proteomes" id="UP000315971">
    <property type="component" value="Unassembled WGS sequence"/>
</dbReference>
<proteinExistence type="predicted"/>
<sequence>MIHEFKTFNRTDFSQLEILNGQFDSCKFIGYDLSNFKLSGNEYLDCQFDDCNLSLINLTGTGLKNVLFKNCKITGVDFSNCKDLLFGVNFENCKLDFSIFYKKKNKGALFFNCSLIETDFAECDLTDAVFNNCNLENSIFDQTILKNADLRTSYNFIIDPEKNNLKKARFSSGSLGGLLAKYDIRIEL</sequence>
<evidence type="ECO:0000313" key="1">
    <source>
        <dbReference type="EMBL" id="SMO43946.1"/>
    </source>
</evidence>
<dbReference type="InterPro" id="IPR052949">
    <property type="entry name" value="PA_immunity-related"/>
</dbReference>
<dbReference type="RefSeq" id="WP_142601440.1">
    <property type="nucleotide sequence ID" value="NZ_FXSZ01000002.1"/>
</dbReference>
<dbReference type="Pfam" id="PF00805">
    <property type="entry name" value="Pentapeptide"/>
    <property type="match status" value="1"/>
</dbReference>
<name>A0A521BA19_9SPHI</name>
<dbReference type="EMBL" id="FXSZ01000002">
    <property type="protein sequence ID" value="SMO43946.1"/>
    <property type="molecule type" value="Genomic_DNA"/>
</dbReference>
<dbReference type="InterPro" id="IPR001646">
    <property type="entry name" value="5peptide_repeat"/>
</dbReference>
<organism evidence="1 2">
    <name type="scientific">Solitalea koreensis</name>
    <dbReference type="NCBI Taxonomy" id="543615"/>
    <lineage>
        <taxon>Bacteria</taxon>
        <taxon>Pseudomonadati</taxon>
        <taxon>Bacteroidota</taxon>
        <taxon>Sphingobacteriia</taxon>
        <taxon>Sphingobacteriales</taxon>
        <taxon>Sphingobacteriaceae</taxon>
        <taxon>Solitalea</taxon>
    </lineage>
</organism>
<dbReference type="OrthoDB" id="67652at2"/>
<gene>
    <name evidence="1" type="ORF">SAMN06265350_10233</name>
</gene>
<dbReference type="PANTHER" id="PTHR42999">
    <property type="entry name" value="ANTIBIOTIC RESISTANCE PROTEIN MCBG"/>
    <property type="match status" value="1"/>
</dbReference>
<dbReference type="Gene3D" id="2.160.20.80">
    <property type="entry name" value="E3 ubiquitin-protein ligase SopA"/>
    <property type="match status" value="1"/>
</dbReference>
<protein>
    <submittedName>
        <fullName evidence="1">Uncharacterized protein YjbI, contains pentapeptide repeats</fullName>
    </submittedName>
</protein>
<keyword evidence="2" id="KW-1185">Reference proteome</keyword>
<dbReference type="Pfam" id="PF13599">
    <property type="entry name" value="Pentapeptide_4"/>
    <property type="match status" value="1"/>
</dbReference>
<evidence type="ECO:0000313" key="2">
    <source>
        <dbReference type="Proteomes" id="UP000315971"/>
    </source>
</evidence>
<dbReference type="AlphaFoldDB" id="A0A521BA19"/>
<reference evidence="1 2" key="1">
    <citation type="submission" date="2017-05" db="EMBL/GenBank/DDBJ databases">
        <authorList>
            <person name="Varghese N."/>
            <person name="Submissions S."/>
        </authorList>
    </citation>
    <scope>NUCLEOTIDE SEQUENCE [LARGE SCALE GENOMIC DNA]</scope>
    <source>
        <strain evidence="1 2">DSM 21342</strain>
    </source>
</reference>
<dbReference type="SUPFAM" id="SSF141571">
    <property type="entry name" value="Pentapeptide repeat-like"/>
    <property type="match status" value="1"/>
</dbReference>